<gene>
    <name evidence="2" type="ORF">CYCCA115_LOCUS23194</name>
</gene>
<feature type="region of interest" description="Disordered" evidence="1">
    <location>
        <begin position="172"/>
        <end position="215"/>
    </location>
</feature>
<proteinExistence type="predicted"/>
<evidence type="ECO:0000313" key="3">
    <source>
        <dbReference type="Proteomes" id="UP001295423"/>
    </source>
</evidence>
<feature type="compositionally biased region" description="Low complexity" evidence="1">
    <location>
        <begin position="172"/>
        <end position="208"/>
    </location>
</feature>
<dbReference type="EMBL" id="CAKOGP040002380">
    <property type="protein sequence ID" value="CAJ1968347.1"/>
    <property type="molecule type" value="Genomic_DNA"/>
</dbReference>
<accession>A0AAD2GBE5</accession>
<evidence type="ECO:0000313" key="2">
    <source>
        <dbReference type="EMBL" id="CAJ1968347.1"/>
    </source>
</evidence>
<sequence length="215" mass="23102">MDNKNKPCALASFMKLLKSQSLSNVKEIVIVDDNARRRRSSCRRLGNALKGGAKCPQRRSFRKSQRWESSTSSSSLGAAAPSSASALAPAVNKKEAPMKRRVSGIFCPQRRASIERRESIDSDTSVCSAASADLAFLDQSSPAPAPAEEPALEQPLPAYNIALQMISQKYATPTSAATALTPPTRRPSYGDIQSKGSSHQQQQAKQQGRGSGIKL</sequence>
<organism evidence="2 3">
    <name type="scientific">Cylindrotheca closterium</name>
    <dbReference type="NCBI Taxonomy" id="2856"/>
    <lineage>
        <taxon>Eukaryota</taxon>
        <taxon>Sar</taxon>
        <taxon>Stramenopiles</taxon>
        <taxon>Ochrophyta</taxon>
        <taxon>Bacillariophyta</taxon>
        <taxon>Bacillariophyceae</taxon>
        <taxon>Bacillariophycidae</taxon>
        <taxon>Bacillariales</taxon>
        <taxon>Bacillariaceae</taxon>
        <taxon>Cylindrotheca</taxon>
    </lineage>
</organism>
<feature type="region of interest" description="Disordered" evidence="1">
    <location>
        <begin position="47"/>
        <end position="99"/>
    </location>
</feature>
<name>A0AAD2GBE5_9STRA</name>
<protein>
    <submittedName>
        <fullName evidence="2">Uncharacterized protein</fullName>
    </submittedName>
</protein>
<dbReference type="Proteomes" id="UP001295423">
    <property type="component" value="Unassembled WGS sequence"/>
</dbReference>
<dbReference type="AlphaFoldDB" id="A0AAD2GBE5"/>
<comment type="caution">
    <text evidence="2">The sequence shown here is derived from an EMBL/GenBank/DDBJ whole genome shotgun (WGS) entry which is preliminary data.</text>
</comment>
<evidence type="ECO:0000256" key="1">
    <source>
        <dbReference type="SAM" id="MobiDB-lite"/>
    </source>
</evidence>
<reference evidence="2" key="1">
    <citation type="submission" date="2023-08" db="EMBL/GenBank/DDBJ databases">
        <authorList>
            <person name="Audoor S."/>
            <person name="Bilcke G."/>
        </authorList>
    </citation>
    <scope>NUCLEOTIDE SEQUENCE</scope>
</reference>
<feature type="compositionally biased region" description="Low complexity" evidence="1">
    <location>
        <begin position="69"/>
        <end position="90"/>
    </location>
</feature>
<keyword evidence="3" id="KW-1185">Reference proteome</keyword>